<evidence type="ECO:0000313" key="1">
    <source>
        <dbReference type="EMBL" id="OGZ54669.1"/>
    </source>
</evidence>
<name>A0A1G2GWZ5_9BACT</name>
<dbReference type="STRING" id="1802126.A3B25_03575"/>
<sequence length="584" mass="68731">MSSPEQKICQNCKIQFVIEPADFDFYKKIDVPTPAFCPDCRYQRRIANRNEWNFYKRDCMLCGKSMVSIYNPAYLGPVYCQPCWWSDKWNPLDYGRDFDFGTPFFKQFYEHRIKVPRVALANHNSVNSEYSNQSESNKNCYMVVATGTSEDCMYGNWNQGSKNCVDCWAVKECEIMFESLNCRKCYKCLFVEDCVETANCYFSKDCRGCSDCFGCVGLRNKSYYWFNREIGKEEYLKRLSAIKWTRQTIMDMRKKFREFSLRLPMKYYHGNQSLNSTGDYISENKSVRTTFNGGLSENLHYGQDAWEARDCMDLTETLDNELDYEMEGAGWGSGCIASCKSWYNNDAFYSELNFTCNNIFGCVALRSKSYCIFNKQYSEAEYKELKSKLVEHMKRTGEWGEFFPVEISPFPYNDSLAQDYFPLTKEQVKTRGWRWYDREIKGYKTTLLHKDLSETIKDVSNNILKEIISCSTQDSESEKQKYLRCATAFRLHPEELSFYRRLNIPLPHKCFPCRLQDRLERRNPRKLWYRTCVCGGSTSANEIYKNTITHFHADKPCPNEFETSYAPDRPEIVYCEQCYNAEIA</sequence>
<reference evidence="1 2" key="1">
    <citation type="journal article" date="2016" name="Nat. Commun.">
        <title>Thousands of microbial genomes shed light on interconnected biogeochemical processes in an aquifer system.</title>
        <authorList>
            <person name="Anantharaman K."/>
            <person name="Brown C.T."/>
            <person name="Hug L.A."/>
            <person name="Sharon I."/>
            <person name="Castelle C.J."/>
            <person name="Probst A.J."/>
            <person name="Thomas B.C."/>
            <person name="Singh A."/>
            <person name="Wilkins M.J."/>
            <person name="Karaoz U."/>
            <person name="Brodie E.L."/>
            <person name="Williams K.H."/>
            <person name="Hubbard S.S."/>
            <person name="Banfield J.F."/>
        </authorList>
    </citation>
    <scope>NUCLEOTIDE SEQUENCE [LARGE SCALE GENOMIC DNA]</scope>
</reference>
<dbReference type="Proteomes" id="UP000179106">
    <property type="component" value="Unassembled WGS sequence"/>
</dbReference>
<proteinExistence type="predicted"/>
<dbReference type="AlphaFoldDB" id="A0A1G2GWZ5"/>
<comment type="caution">
    <text evidence="1">The sequence shown here is derived from an EMBL/GenBank/DDBJ whole genome shotgun (WGS) entry which is preliminary data.</text>
</comment>
<protein>
    <recommendedName>
        <fullName evidence="3">Zinc-binding domain-containing protein</fullName>
    </recommendedName>
</protein>
<accession>A0A1G2GWZ5</accession>
<gene>
    <name evidence="1" type="ORF">A3B25_03575</name>
</gene>
<dbReference type="EMBL" id="MHNW01000004">
    <property type="protein sequence ID" value="OGZ54669.1"/>
    <property type="molecule type" value="Genomic_DNA"/>
</dbReference>
<evidence type="ECO:0008006" key="3">
    <source>
        <dbReference type="Google" id="ProtNLM"/>
    </source>
</evidence>
<evidence type="ECO:0000313" key="2">
    <source>
        <dbReference type="Proteomes" id="UP000179106"/>
    </source>
</evidence>
<organism evidence="1 2">
    <name type="scientific">Candidatus Ryanbacteria bacterium RIFCSPLOWO2_01_FULL_48_26</name>
    <dbReference type="NCBI Taxonomy" id="1802126"/>
    <lineage>
        <taxon>Bacteria</taxon>
        <taxon>Candidatus Ryaniibacteriota</taxon>
    </lineage>
</organism>